<protein>
    <submittedName>
        <fullName evidence="2">Uncharacterized protein</fullName>
    </submittedName>
</protein>
<dbReference type="GeneID" id="20676521"/>
<organism evidence="2 3">
    <name type="scientific">Heterobasidion irregulare (strain TC 32-1)</name>
    <dbReference type="NCBI Taxonomy" id="747525"/>
    <lineage>
        <taxon>Eukaryota</taxon>
        <taxon>Fungi</taxon>
        <taxon>Dikarya</taxon>
        <taxon>Basidiomycota</taxon>
        <taxon>Agaricomycotina</taxon>
        <taxon>Agaricomycetes</taxon>
        <taxon>Russulales</taxon>
        <taxon>Bondarzewiaceae</taxon>
        <taxon>Heterobasidion</taxon>
        <taxon>Heterobasidion annosum species complex</taxon>
    </lineage>
</organism>
<dbReference type="RefSeq" id="XP_009550626.1">
    <property type="nucleotide sequence ID" value="XM_009552331.1"/>
</dbReference>
<reference evidence="2 3" key="1">
    <citation type="journal article" date="2012" name="New Phytol.">
        <title>Insight into trade-off between wood decay and parasitism from the genome of a fungal forest pathogen.</title>
        <authorList>
            <person name="Olson A."/>
            <person name="Aerts A."/>
            <person name="Asiegbu F."/>
            <person name="Belbahri L."/>
            <person name="Bouzid O."/>
            <person name="Broberg A."/>
            <person name="Canback B."/>
            <person name="Coutinho P.M."/>
            <person name="Cullen D."/>
            <person name="Dalman K."/>
            <person name="Deflorio G."/>
            <person name="van Diepen L.T."/>
            <person name="Dunand C."/>
            <person name="Duplessis S."/>
            <person name="Durling M."/>
            <person name="Gonthier P."/>
            <person name="Grimwood J."/>
            <person name="Fossdal C.G."/>
            <person name="Hansson D."/>
            <person name="Henrissat B."/>
            <person name="Hietala A."/>
            <person name="Himmelstrand K."/>
            <person name="Hoffmeister D."/>
            <person name="Hogberg N."/>
            <person name="James T.Y."/>
            <person name="Karlsson M."/>
            <person name="Kohler A."/>
            <person name="Kues U."/>
            <person name="Lee Y.H."/>
            <person name="Lin Y.C."/>
            <person name="Lind M."/>
            <person name="Lindquist E."/>
            <person name="Lombard V."/>
            <person name="Lucas S."/>
            <person name="Lunden K."/>
            <person name="Morin E."/>
            <person name="Murat C."/>
            <person name="Park J."/>
            <person name="Raffaello T."/>
            <person name="Rouze P."/>
            <person name="Salamov A."/>
            <person name="Schmutz J."/>
            <person name="Solheim H."/>
            <person name="Stahlberg J."/>
            <person name="Velez H."/>
            <person name="de Vries R.P."/>
            <person name="Wiebenga A."/>
            <person name="Woodward S."/>
            <person name="Yakovlev I."/>
            <person name="Garbelotto M."/>
            <person name="Martin F."/>
            <person name="Grigoriev I.V."/>
            <person name="Stenlid J."/>
        </authorList>
    </citation>
    <scope>NUCLEOTIDE SEQUENCE [LARGE SCALE GENOMIC DNA]</scope>
    <source>
        <strain evidence="2 3">TC 32-1</strain>
    </source>
</reference>
<dbReference type="Proteomes" id="UP000030671">
    <property type="component" value="Unassembled WGS sequence"/>
</dbReference>
<name>W4JVH5_HETIT</name>
<accession>W4JVH5</accession>
<gene>
    <name evidence="2" type="ORF">HETIRDRAFT_454476</name>
</gene>
<dbReference type="KEGG" id="hir:HETIRDRAFT_454476"/>
<keyword evidence="3" id="KW-1185">Reference proteome</keyword>
<evidence type="ECO:0000313" key="2">
    <source>
        <dbReference type="EMBL" id="ETW77080.1"/>
    </source>
</evidence>
<dbReference type="HOGENOM" id="CLU_2292062_0_0_1"/>
<evidence type="ECO:0000256" key="1">
    <source>
        <dbReference type="SAM" id="MobiDB-lite"/>
    </source>
</evidence>
<evidence type="ECO:0000313" key="3">
    <source>
        <dbReference type="Proteomes" id="UP000030671"/>
    </source>
</evidence>
<dbReference type="EMBL" id="KI925463">
    <property type="protein sequence ID" value="ETW77080.1"/>
    <property type="molecule type" value="Genomic_DNA"/>
</dbReference>
<proteinExistence type="predicted"/>
<dbReference type="AlphaFoldDB" id="W4JVH5"/>
<sequence length="101" mass="11296">MHNVHDPGPALLNGAHTTDEGAAINPDNLTTGAADYEETFRVAGLPVDVRLVGQELFPPQSSYVLPPILCHDQTPYVTTKWNRIAHVEEIKRRTVRDRVQR</sequence>
<dbReference type="InParanoid" id="W4JVH5"/>
<feature type="region of interest" description="Disordered" evidence="1">
    <location>
        <begin position="1"/>
        <end position="30"/>
    </location>
</feature>